<name>A0A2T5EDZ2_VIBSP</name>
<accession>A0A2T5EDZ2</accession>
<dbReference type="RefSeq" id="WP_146162413.1">
    <property type="nucleotide sequence ID" value="NZ_CAWNZY010000038.1"/>
</dbReference>
<evidence type="ECO:0000313" key="2">
    <source>
        <dbReference type="EMBL" id="PTP17568.1"/>
    </source>
</evidence>
<dbReference type="SUPFAM" id="SSF56281">
    <property type="entry name" value="Metallo-hydrolase/oxidoreductase"/>
    <property type="match status" value="1"/>
</dbReference>
<dbReference type="Gene3D" id="3.60.15.10">
    <property type="entry name" value="Ribonuclease Z/Hydroxyacylglutathione hydrolase-like"/>
    <property type="match status" value="1"/>
</dbReference>
<feature type="non-terminal residue" evidence="2">
    <location>
        <position position="70"/>
    </location>
</feature>
<feature type="domain" description="Metallo-beta-lactamase" evidence="1">
    <location>
        <begin position="11"/>
        <end position="70"/>
    </location>
</feature>
<organism evidence="2 3">
    <name type="scientific">Vibrio splendidus</name>
    <dbReference type="NCBI Taxonomy" id="29497"/>
    <lineage>
        <taxon>Bacteria</taxon>
        <taxon>Pseudomonadati</taxon>
        <taxon>Pseudomonadota</taxon>
        <taxon>Gammaproteobacteria</taxon>
        <taxon>Vibrionales</taxon>
        <taxon>Vibrionaceae</taxon>
        <taxon>Vibrio</taxon>
    </lineage>
</organism>
<dbReference type="Pfam" id="PF00753">
    <property type="entry name" value="Lactamase_B"/>
    <property type="match status" value="1"/>
</dbReference>
<evidence type="ECO:0000259" key="1">
    <source>
        <dbReference type="Pfam" id="PF00753"/>
    </source>
</evidence>
<dbReference type="InterPro" id="IPR001279">
    <property type="entry name" value="Metallo-B-lactamas"/>
</dbReference>
<reference evidence="2 3" key="1">
    <citation type="submission" date="2017-11" db="EMBL/GenBank/DDBJ databases">
        <title>Population delineation of vibrios coincides with oyster pathogenicity.</title>
        <authorList>
            <person name="Bruto M."/>
            <person name="Labreuche Y."/>
            <person name="James A."/>
            <person name="Piel D."/>
            <person name="Chenivesse S."/>
            <person name="Petton B."/>
            <person name="Polz M.F."/>
            <person name="Le Roux F."/>
        </authorList>
    </citation>
    <scope>NUCLEOTIDE SEQUENCE [LARGE SCALE GENOMIC DNA]</scope>
    <source>
        <strain evidence="2 3">1F_55</strain>
    </source>
</reference>
<evidence type="ECO:0000313" key="3">
    <source>
        <dbReference type="Proteomes" id="UP000244080"/>
    </source>
</evidence>
<dbReference type="Proteomes" id="UP000244080">
    <property type="component" value="Unassembled WGS sequence"/>
</dbReference>
<proteinExistence type="predicted"/>
<sequence length="70" mass="7906">MELITLTDSNADSFLIKISGEERIRHILIDGGYKQDARRALALIERIIEEHGKIDLVVLTHVDTDHINGL</sequence>
<dbReference type="EMBL" id="PIGA01000028">
    <property type="protein sequence ID" value="PTP17568.1"/>
    <property type="molecule type" value="Genomic_DNA"/>
</dbReference>
<protein>
    <recommendedName>
        <fullName evidence="1">Metallo-beta-lactamase domain-containing protein</fullName>
    </recommendedName>
</protein>
<gene>
    <name evidence="2" type="ORF">CWO36_16480</name>
</gene>
<dbReference type="AlphaFoldDB" id="A0A2T5EDZ2"/>
<comment type="caution">
    <text evidence="2">The sequence shown here is derived from an EMBL/GenBank/DDBJ whole genome shotgun (WGS) entry which is preliminary data.</text>
</comment>
<dbReference type="InterPro" id="IPR036866">
    <property type="entry name" value="RibonucZ/Hydroxyglut_hydro"/>
</dbReference>